<dbReference type="EMBL" id="NJIH01000009">
    <property type="protein sequence ID" value="OWT57430.1"/>
    <property type="molecule type" value="Genomic_DNA"/>
</dbReference>
<reference evidence="9" key="1">
    <citation type="submission" date="2017-06" db="EMBL/GenBank/DDBJ databases">
        <title>Herbaspirillum phytohormonus sp. nov., isolated from the root nodule of Robinia pseudoacacia in lead-zinc mine.</title>
        <authorList>
            <person name="Fan M."/>
            <person name="Lin Y."/>
        </authorList>
    </citation>
    <scope>NUCLEOTIDE SEQUENCE [LARGE SCALE GENOMIC DNA]</scope>
    <source>
        <strain evidence="9">SC-089</strain>
    </source>
</reference>
<comment type="caution">
    <text evidence="8">The sequence shown here is derived from an EMBL/GenBank/DDBJ whole genome shotgun (WGS) entry which is preliminary data.</text>
</comment>
<evidence type="ECO:0000256" key="1">
    <source>
        <dbReference type="ARBA" id="ARBA00000971"/>
    </source>
</evidence>
<gene>
    <name evidence="8" type="ORF">CEY11_16055</name>
</gene>
<protein>
    <recommendedName>
        <fullName evidence="6">Peptidyl-prolyl cis-trans isomerase</fullName>
        <ecNumber evidence="6">5.2.1.8</ecNumber>
    </recommendedName>
</protein>
<keyword evidence="4 5" id="KW-0413">Isomerase</keyword>
<dbReference type="PANTHER" id="PTHR47861">
    <property type="entry name" value="FKBP-TYPE PEPTIDYL-PROLYL CIS-TRANS ISOMERASE SLYD"/>
    <property type="match status" value="1"/>
</dbReference>
<dbReference type="Gene3D" id="2.40.10.330">
    <property type="match status" value="1"/>
</dbReference>
<comment type="catalytic activity">
    <reaction evidence="1 5 6">
        <text>[protein]-peptidylproline (omega=180) = [protein]-peptidylproline (omega=0)</text>
        <dbReference type="Rhea" id="RHEA:16237"/>
        <dbReference type="Rhea" id="RHEA-COMP:10747"/>
        <dbReference type="Rhea" id="RHEA-COMP:10748"/>
        <dbReference type="ChEBI" id="CHEBI:83833"/>
        <dbReference type="ChEBI" id="CHEBI:83834"/>
        <dbReference type="EC" id="5.2.1.8"/>
    </reaction>
</comment>
<dbReference type="SUPFAM" id="SSF54534">
    <property type="entry name" value="FKBP-like"/>
    <property type="match status" value="1"/>
</dbReference>
<organism evidence="8 9">
    <name type="scientific">Candidimonas nitroreducens</name>
    <dbReference type="NCBI Taxonomy" id="683354"/>
    <lineage>
        <taxon>Bacteria</taxon>
        <taxon>Pseudomonadati</taxon>
        <taxon>Pseudomonadota</taxon>
        <taxon>Betaproteobacteria</taxon>
        <taxon>Burkholderiales</taxon>
        <taxon>Alcaligenaceae</taxon>
        <taxon>Candidimonas</taxon>
    </lineage>
</organism>
<dbReference type="PANTHER" id="PTHR47861:SF4">
    <property type="entry name" value="FKBP-TYPE 16 KDA PEPTIDYL-PROLYL CIS-TRANS ISOMERASE"/>
    <property type="match status" value="1"/>
</dbReference>
<feature type="domain" description="PPIase FKBP-type" evidence="7">
    <location>
        <begin position="15"/>
        <end position="85"/>
    </location>
</feature>
<sequence>MTSLADSVNAFVRPDSYLTLHYRIVLNSGPAAGSVFADTFDGRPATLQMGAGQWAPGMEEALLGREDGTQFSIELPAAQAYGERNPDLLQRVSLDLLAQYTEPGVQFQPGDMVEFSAPNGGRYSGVMKEQGDTWALFDFNHPLAGTDLRVDVSLLGVL</sequence>
<dbReference type="Proteomes" id="UP000214603">
    <property type="component" value="Unassembled WGS sequence"/>
</dbReference>
<keyword evidence="9" id="KW-1185">Reference proteome</keyword>
<comment type="similarity">
    <text evidence="2 6">Belongs to the FKBP-type PPIase family.</text>
</comment>
<evidence type="ECO:0000256" key="6">
    <source>
        <dbReference type="RuleBase" id="RU003915"/>
    </source>
</evidence>
<dbReference type="AlphaFoldDB" id="A0A225MBA7"/>
<evidence type="ECO:0000313" key="8">
    <source>
        <dbReference type="EMBL" id="OWT57430.1"/>
    </source>
</evidence>
<accession>A0A225MBA7</accession>
<dbReference type="Gene3D" id="3.10.50.40">
    <property type="match status" value="1"/>
</dbReference>
<proteinExistence type="inferred from homology"/>
<evidence type="ECO:0000256" key="5">
    <source>
        <dbReference type="PROSITE-ProRule" id="PRU00277"/>
    </source>
</evidence>
<keyword evidence="3 5" id="KW-0697">Rotamase</keyword>
<dbReference type="OrthoDB" id="9808891at2"/>
<dbReference type="GO" id="GO:0003755">
    <property type="term" value="F:peptidyl-prolyl cis-trans isomerase activity"/>
    <property type="evidence" value="ECO:0007669"/>
    <property type="project" value="UniProtKB-UniRule"/>
</dbReference>
<dbReference type="Pfam" id="PF00254">
    <property type="entry name" value="FKBP_C"/>
    <property type="match status" value="1"/>
</dbReference>
<evidence type="ECO:0000256" key="2">
    <source>
        <dbReference type="ARBA" id="ARBA00006577"/>
    </source>
</evidence>
<dbReference type="RefSeq" id="WP_088604434.1">
    <property type="nucleotide sequence ID" value="NZ_NJIH01000009.1"/>
</dbReference>
<dbReference type="EC" id="5.2.1.8" evidence="6"/>
<name>A0A225MBA7_9BURK</name>
<dbReference type="InterPro" id="IPR046357">
    <property type="entry name" value="PPIase_dom_sf"/>
</dbReference>
<dbReference type="InterPro" id="IPR001179">
    <property type="entry name" value="PPIase_FKBP_dom"/>
</dbReference>
<dbReference type="InterPro" id="IPR048261">
    <property type="entry name" value="SlpA/SlyD-like_ins_sf"/>
</dbReference>
<evidence type="ECO:0000256" key="3">
    <source>
        <dbReference type="ARBA" id="ARBA00023110"/>
    </source>
</evidence>
<evidence type="ECO:0000259" key="7">
    <source>
        <dbReference type="PROSITE" id="PS50059"/>
    </source>
</evidence>
<dbReference type="PROSITE" id="PS50059">
    <property type="entry name" value="FKBP_PPIASE"/>
    <property type="match status" value="1"/>
</dbReference>
<evidence type="ECO:0000256" key="4">
    <source>
        <dbReference type="ARBA" id="ARBA00023235"/>
    </source>
</evidence>
<evidence type="ECO:0000313" key="9">
    <source>
        <dbReference type="Proteomes" id="UP000214603"/>
    </source>
</evidence>